<dbReference type="OrthoDB" id="10260794at2759"/>
<evidence type="ECO:0000313" key="4">
    <source>
        <dbReference type="Proteomes" id="UP000510647"/>
    </source>
</evidence>
<proteinExistence type="predicted"/>
<feature type="region of interest" description="Disordered" evidence="1">
    <location>
        <begin position="1"/>
        <end position="105"/>
    </location>
</feature>
<organism evidence="3 4">
    <name type="scientific">Torulaspora globosa</name>
    <dbReference type="NCBI Taxonomy" id="48254"/>
    <lineage>
        <taxon>Eukaryota</taxon>
        <taxon>Fungi</taxon>
        <taxon>Dikarya</taxon>
        <taxon>Ascomycota</taxon>
        <taxon>Saccharomycotina</taxon>
        <taxon>Saccharomycetes</taxon>
        <taxon>Saccharomycetales</taxon>
        <taxon>Saccharomycetaceae</taxon>
        <taxon>Torulaspora</taxon>
    </lineage>
</organism>
<evidence type="ECO:0000256" key="1">
    <source>
        <dbReference type="SAM" id="MobiDB-lite"/>
    </source>
</evidence>
<feature type="compositionally biased region" description="Polar residues" evidence="1">
    <location>
        <begin position="50"/>
        <end position="62"/>
    </location>
</feature>
<dbReference type="InterPro" id="IPR006568">
    <property type="entry name" value="PSP_pro-rich"/>
</dbReference>
<dbReference type="Pfam" id="PF04037">
    <property type="entry name" value="DUF382"/>
    <property type="match status" value="1"/>
</dbReference>
<protein>
    <recommendedName>
        <fullName evidence="2">PSP proline-rich domain-containing protein</fullName>
    </recommendedName>
</protein>
<feature type="domain" description="PSP proline-rich" evidence="2">
    <location>
        <begin position="266"/>
        <end position="319"/>
    </location>
</feature>
<dbReference type="GO" id="GO:0005634">
    <property type="term" value="C:nucleus"/>
    <property type="evidence" value="ECO:0007669"/>
    <property type="project" value="InterPro"/>
</dbReference>
<dbReference type="AlphaFoldDB" id="A0A7H9HZF2"/>
<name>A0A7H9HZF2_9SACH</name>
<feature type="compositionally biased region" description="Basic and acidic residues" evidence="1">
    <location>
        <begin position="352"/>
        <end position="370"/>
    </location>
</feature>
<dbReference type="EMBL" id="CP059273">
    <property type="protein sequence ID" value="QLQ81862.1"/>
    <property type="molecule type" value="Genomic_DNA"/>
</dbReference>
<accession>A0A7H9HZF2</accession>
<dbReference type="InterPro" id="IPR007180">
    <property type="entry name" value="DUF382"/>
</dbReference>
<dbReference type="SMART" id="SM00581">
    <property type="entry name" value="PSP"/>
    <property type="match status" value="1"/>
</dbReference>
<sequence length="462" mass="52696">MARRSNRRRRGNESPGVDEKLKIAKLIESQSPRKRRNSYKPEETSGLREQYSSLLSRYSCPSDQPLDDSSGLVASVDQRVPDDEKNQGENAPMDGKRHDDKVSKRKLRKMAKPSLSELKRLAIYPEVIEWYDCDAQYPALLVNIKSSKNVVPVPGHWQTKREYLSGRSLLEKKPFELPDIIKQTDIEVMRKTIPEGENGKDDPSLKQISRARVQPKLGSLDIDYKKLHDVFFKLGARWKPDILLAYGDQYYENRNLYEEALWKRYRDQKRPGRISSKLRQAMGLSEGQLPPWCTKMKTVGLPPSYPDLKIAGLNWDIENLRGEVYGTLKGPGATKTTHPLFGTIISAYDEPDTAKESKTKQEEAQEQTTERLEPVKTITIDDRKQVTLTTDVSPLSGNLIPQESSKKPKALYTVLKEKVVEQTSRHQGVAYVMPDAVEQDDNQTQAEVSEQTEGETDTKFKF</sequence>
<feature type="region of interest" description="Disordered" evidence="1">
    <location>
        <begin position="349"/>
        <end position="370"/>
    </location>
</feature>
<dbReference type="PANTHER" id="PTHR12785:SF6">
    <property type="entry name" value="SPLICING FACTOR 3B SUBUNIT 2"/>
    <property type="match status" value="1"/>
</dbReference>
<feature type="compositionally biased region" description="Basic residues" evidence="1">
    <location>
        <begin position="1"/>
        <end position="10"/>
    </location>
</feature>
<keyword evidence="4" id="KW-1185">Reference proteome</keyword>
<dbReference type="Pfam" id="PF04046">
    <property type="entry name" value="PSP"/>
    <property type="match status" value="1"/>
</dbReference>
<feature type="region of interest" description="Disordered" evidence="1">
    <location>
        <begin position="434"/>
        <end position="462"/>
    </location>
</feature>
<gene>
    <name evidence="3" type="ORF">HG537_0G01160</name>
</gene>
<dbReference type="InterPro" id="IPR052584">
    <property type="entry name" value="U2_snRNP_Complex_Component"/>
</dbReference>
<evidence type="ECO:0000313" key="3">
    <source>
        <dbReference type="EMBL" id="QLQ81862.1"/>
    </source>
</evidence>
<dbReference type="PANTHER" id="PTHR12785">
    <property type="entry name" value="SPLICING FACTOR 3B"/>
    <property type="match status" value="1"/>
</dbReference>
<dbReference type="Proteomes" id="UP000510647">
    <property type="component" value="Chromosome 7"/>
</dbReference>
<reference evidence="3 4" key="1">
    <citation type="submission" date="2020-06" db="EMBL/GenBank/DDBJ databases">
        <title>The yeast mating-type switching endonuclease HO is a domesticated member of an unorthodox homing genetic element family.</title>
        <authorList>
            <person name="Coughlan A.Y."/>
            <person name="Lombardi L."/>
            <person name="Braun-Galleani S."/>
            <person name="Martos A.R."/>
            <person name="Galeote V."/>
            <person name="Bigey F."/>
            <person name="Dequin S."/>
            <person name="Byrne K.P."/>
            <person name="Wolfe K.H."/>
        </authorList>
    </citation>
    <scope>NUCLEOTIDE SEQUENCE [LARGE SCALE GENOMIC DNA]</scope>
    <source>
        <strain evidence="3 4">CBS2947</strain>
    </source>
</reference>
<evidence type="ECO:0000259" key="2">
    <source>
        <dbReference type="SMART" id="SM00581"/>
    </source>
</evidence>